<evidence type="ECO:0000256" key="5">
    <source>
        <dbReference type="ARBA" id="ARBA00022989"/>
    </source>
</evidence>
<keyword evidence="2" id="KW-0813">Transport</keyword>
<dbReference type="AlphaFoldDB" id="A0AAD8TR70"/>
<keyword evidence="5 7" id="KW-1133">Transmembrane helix</keyword>
<accession>A0AAD8TR70</accession>
<dbReference type="GO" id="GO:0016020">
    <property type="term" value="C:membrane"/>
    <property type="evidence" value="ECO:0007669"/>
    <property type="project" value="UniProtKB-SubCell"/>
</dbReference>
<name>A0AAD8TR70_LOLMU</name>
<dbReference type="Proteomes" id="UP001231189">
    <property type="component" value="Unassembled WGS sequence"/>
</dbReference>
<evidence type="ECO:0000256" key="2">
    <source>
        <dbReference type="ARBA" id="ARBA00022448"/>
    </source>
</evidence>
<gene>
    <name evidence="9" type="ORF">QYE76_047064</name>
</gene>
<protein>
    <recommendedName>
        <fullName evidence="8">Amino acid transporter transmembrane domain-containing protein</fullName>
    </recommendedName>
</protein>
<feature type="transmembrane region" description="Helical" evidence="7">
    <location>
        <begin position="192"/>
        <end position="217"/>
    </location>
</feature>
<dbReference type="GO" id="GO:0006865">
    <property type="term" value="P:amino acid transport"/>
    <property type="evidence" value="ECO:0007669"/>
    <property type="project" value="UniProtKB-KW"/>
</dbReference>
<evidence type="ECO:0000256" key="6">
    <source>
        <dbReference type="ARBA" id="ARBA00023136"/>
    </source>
</evidence>
<keyword evidence="4" id="KW-0029">Amino-acid transport</keyword>
<reference evidence="9" key="1">
    <citation type="submission" date="2023-07" db="EMBL/GenBank/DDBJ databases">
        <title>A chromosome-level genome assembly of Lolium multiflorum.</title>
        <authorList>
            <person name="Chen Y."/>
            <person name="Copetti D."/>
            <person name="Kolliker R."/>
            <person name="Studer B."/>
        </authorList>
    </citation>
    <scope>NUCLEOTIDE SEQUENCE</scope>
    <source>
        <strain evidence="9">02402/16</strain>
        <tissue evidence="9">Leaf</tissue>
    </source>
</reference>
<organism evidence="9 10">
    <name type="scientific">Lolium multiflorum</name>
    <name type="common">Italian ryegrass</name>
    <name type="synonym">Lolium perenne subsp. multiflorum</name>
    <dbReference type="NCBI Taxonomy" id="4521"/>
    <lineage>
        <taxon>Eukaryota</taxon>
        <taxon>Viridiplantae</taxon>
        <taxon>Streptophyta</taxon>
        <taxon>Embryophyta</taxon>
        <taxon>Tracheophyta</taxon>
        <taxon>Spermatophyta</taxon>
        <taxon>Magnoliopsida</taxon>
        <taxon>Liliopsida</taxon>
        <taxon>Poales</taxon>
        <taxon>Poaceae</taxon>
        <taxon>BOP clade</taxon>
        <taxon>Pooideae</taxon>
        <taxon>Poodae</taxon>
        <taxon>Poeae</taxon>
        <taxon>Poeae Chloroplast Group 2 (Poeae type)</taxon>
        <taxon>Loliodinae</taxon>
        <taxon>Loliinae</taxon>
        <taxon>Lolium</taxon>
    </lineage>
</organism>
<evidence type="ECO:0000256" key="4">
    <source>
        <dbReference type="ARBA" id="ARBA00022970"/>
    </source>
</evidence>
<sequence length="222" mass="24908">MPYQRSTAGPQYGTDRPIHRDVRLHKRTPSRCTRTTPSTSASGASGRYAAFGNAAPGNLLTGFGFYELYWLVDFANACIILHILGGYQMYSQQIFTVVDRWFAARFPESAFVNKTYAVRLVPGLPRYGLNLQRLCFRTAYVATTTALAVVFPYFNEVLGLLGALTFWPLVIYLPVQMYCVQRRVRAWTPTWVALQAFNVVCFTVGTFAFVGCVEGVVKKRLG</sequence>
<keyword evidence="6 7" id="KW-0472">Membrane</keyword>
<feature type="transmembrane region" description="Helical" evidence="7">
    <location>
        <begin position="160"/>
        <end position="180"/>
    </location>
</feature>
<evidence type="ECO:0000313" key="9">
    <source>
        <dbReference type="EMBL" id="KAK1686216.1"/>
    </source>
</evidence>
<evidence type="ECO:0000256" key="3">
    <source>
        <dbReference type="ARBA" id="ARBA00022692"/>
    </source>
</evidence>
<keyword evidence="3 7" id="KW-0812">Transmembrane</keyword>
<feature type="transmembrane region" description="Helical" evidence="7">
    <location>
        <begin position="68"/>
        <end position="87"/>
    </location>
</feature>
<evidence type="ECO:0000256" key="7">
    <source>
        <dbReference type="SAM" id="Phobius"/>
    </source>
</evidence>
<dbReference type="PANTHER" id="PTHR48017">
    <property type="entry name" value="OS05G0424000 PROTEIN-RELATED"/>
    <property type="match status" value="1"/>
</dbReference>
<dbReference type="Pfam" id="PF01490">
    <property type="entry name" value="Aa_trans"/>
    <property type="match status" value="1"/>
</dbReference>
<comment type="caution">
    <text evidence="9">The sequence shown here is derived from an EMBL/GenBank/DDBJ whole genome shotgun (WGS) entry which is preliminary data.</text>
</comment>
<dbReference type="EMBL" id="JAUUTY010000002">
    <property type="protein sequence ID" value="KAK1686216.1"/>
    <property type="molecule type" value="Genomic_DNA"/>
</dbReference>
<evidence type="ECO:0000259" key="8">
    <source>
        <dbReference type="Pfam" id="PF01490"/>
    </source>
</evidence>
<proteinExistence type="predicted"/>
<keyword evidence="10" id="KW-1185">Reference proteome</keyword>
<feature type="domain" description="Amino acid transporter transmembrane" evidence="8">
    <location>
        <begin position="48"/>
        <end position="216"/>
    </location>
</feature>
<comment type="subcellular location">
    <subcellularLocation>
        <location evidence="1">Membrane</location>
    </subcellularLocation>
</comment>
<evidence type="ECO:0000313" key="10">
    <source>
        <dbReference type="Proteomes" id="UP001231189"/>
    </source>
</evidence>
<evidence type="ECO:0000256" key="1">
    <source>
        <dbReference type="ARBA" id="ARBA00004370"/>
    </source>
</evidence>
<dbReference type="InterPro" id="IPR013057">
    <property type="entry name" value="AA_transpt_TM"/>
</dbReference>